<organism evidence="14 15">
    <name type="scientific">Acorus gramineus</name>
    <name type="common">Dwarf sweet flag</name>
    <dbReference type="NCBI Taxonomy" id="55184"/>
    <lineage>
        <taxon>Eukaryota</taxon>
        <taxon>Viridiplantae</taxon>
        <taxon>Streptophyta</taxon>
        <taxon>Embryophyta</taxon>
        <taxon>Tracheophyta</taxon>
        <taxon>Spermatophyta</taxon>
        <taxon>Magnoliopsida</taxon>
        <taxon>Liliopsida</taxon>
        <taxon>Acoraceae</taxon>
        <taxon>Acorus</taxon>
    </lineage>
</organism>
<evidence type="ECO:0000256" key="5">
    <source>
        <dbReference type="ARBA" id="ARBA00022741"/>
    </source>
</evidence>
<evidence type="ECO:0000256" key="1">
    <source>
        <dbReference type="ARBA" id="ARBA00012513"/>
    </source>
</evidence>
<evidence type="ECO:0000256" key="10">
    <source>
        <dbReference type="ARBA" id="ARBA00047899"/>
    </source>
</evidence>
<dbReference type="Proteomes" id="UP001179952">
    <property type="component" value="Unassembled WGS sequence"/>
</dbReference>
<dbReference type="InterPro" id="IPR000719">
    <property type="entry name" value="Prot_kinase_dom"/>
</dbReference>
<keyword evidence="3" id="KW-0808">Transferase</keyword>
<dbReference type="InterPro" id="IPR001245">
    <property type="entry name" value="Ser-Thr/Tyr_kinase_cat_dom"/>
</dbReference>
<dbReference type="SMART" id="SM00220">
    <property type="entry name" value="S_TKc"/>
    <property type="match status" value="1"/>
</dbReference>
<dbReference type="FunFam" id="1.10.510.10:FF:001023">
    <property type="entry name" value="Os07g0541700 protein"/>
    <property type="match status" value="1"/>
</dbReference>
<keyword evidence="6 14" id="KW-0418">Kinase</keyword>
<dbReference type="GO" id="GO:0004674">
    <property type="term" value="F:protein serine/threonine kinase activity"/>
    <property type="evidence" value="ECO:0007669"/>
    <property type="project" value="UniProtKB-KW"/>
</dbReference>
<comment type="catalytic activity">
    <reaction evidence="11">
        <text>L-seryl-[protein] + ATP = O-phospho-L-seryl-[protein] + ADP + H(+)</text>
        <dbReference type="Rhea" id="RHEA:17989"/>
        <dbReference type="Rhea" id="RHEA-COMP:9863"/>
        <dbReference type="Rhea" id="RHEA-COMP:11604"/>
        <dbReference type="ChEBI" id="CHEBI:15378"/>
        <dbReference type="ChEBI" id="CHEBI:29999"/>
        <dbReference type="ChEBI" id="CHEBI:30616"/>
        <dbReference type="ChEBI" id="CHEBI:83421"/>
        <dbReference type="ChEBI" id="CHEBI:456216"/>
        <dbReference type="EC" id="2.7.11.1"/>
    </reaction>
</comment>
<feature type="transmembrane region" description="Helical" evidence="12">
    <location>
        <begin position="6"/>
        <end position="24"/>
    </location>
</feature>
<dbReference type="GO" id="GO:0005524">
    <property type="term" value="F:ATP binding"/>
    <property type="evidence" value="ECO:0007669"/>
    <property type="project" value="UniProtKB-KW"/>
</dbReference>
<dbReference type="Pfam" id="PF00069">
    <property type="entry name" value="Pkinase"/>
    <property type="match status" value="1"/>
</dbReference>
<dbReference type="SUPFAM" id="SSF56112">
    <property type="entry name" value="Protein kinase-like (PK-like)"/>
    <property type="match status" value="1"/>
</dbReference>
<evidence type="ECO:0000256" key="8">
    <source>
        <dbReference type="ARBA" id="ARBA00023157"/>
    </source>
</evidence>
<dbReference type="EC" id="2.7.11.1" evidence="1"/>
<evidence type="ECO:0000256" key="2">
    <source>
        <dbReference type="ARBA" id="ARBA00022527"/>
    </source>
</evidence>
<keyword evidence="4" id="KW-0732">Signal</keyword>
<evidence type="ECO:0000313" key="14">
    <source>
        <dbReference type="EMBL" id="KAK1261136.1"/>
    </source>
</evidence>
<evidence type="ECO:0000256" key="3">
    <source>
        <dbReference type="ARBA" id="ARBA00022679"/>
    </source>
</evidence>
<dbReference type="PANTHER" id="PTHR27002:SF616">
    <property type="entry name" value="RECEPTOR-LIKE SERINE_THREONINE-PROTEIN KINASE"/>
    <property type="match status" value="1"/>
</dbReference>
<comment type="catalytic activity">
    <reaction evidence="10">
        <text>L-threonyl-[protein] + ATP = O-phospho-L-threonyl-[protein] + ADP + H(+)</text>
        <dbReference type="Rhea" id="RHEA:46608"/>
        <dbReference type="Rhea" id="RHEA-COMP:11060"/>
        <dbReference type="Rhea" id="RHEA-COMP:11605"/>
        <dbReference type="ChEBI" id="CHEBI:15378"/>
        <dbReference type="ChEBI" id="CHEBI:30013"/>
        <dbReference type="ChEBI" id="CHEBI:30616"/>
        <dbReference type="ChEBI" id="CHEBI:61977"/>
        <dbReference type="ChEBI" id="CHEBI:456216"/>
        <dbReference type="EC" id="2.7.11.1"/>
    </reaction>
</comment>
<dbReference type="InterPro" id="IPR011009">
    <property type="entry name" value="Kinase-like_dom_sf"/>
</dbReference>
<accession>A0AAV9AA29</accession>
<name>A0AAV9AA29_ACOGR</name>
<evidence type="ECO:0000256" key="9">
    <source>
        <dbReference type="ARBA" id="ARBA00023180"/>
    </source>
</evidence>
<evidence type="ECO:0000256" key="4">
    <source>
        <dbReference type="ARBA" id="ARBA00022729"/>
    </source>
</evidence>
<keyword evidence="5" id="KW-0547">Nucleotide-binding</keyword>
<dbReference type="Gene3D" id="3.30.200.20">
    <property type="entry name" value="Phosphorylase Kinase, domain 1"/>
    <property type="match status" value="1"/>
</dbReference>
<keyword evidence="12" id="KW-0472">Membrane</keyword>
<evidence type="ECO:0000256" key="12">
    <source>
        <dbReference type="SAM" id="Phobius"/>
    </source>
</evidence>
<reference evidence="14" key="1">
    <citation type="journal article" date="2023" name="Nat. Commun.">
        <title>Diploid and tetraploid genomes of Acorus and the evolution of monocots.</title>
        <authorList>
            <person name="Ma L."/>
            <person name="Liu K.W."/>
            <person name="Li Z."/>
            <person name="Hsiao Y.Y."/>
            <person name="Qi Y."/>
            <person name="Fu T."/>
            <person name="Tang G.D."/>
            <person name="Zhang D."/>
            <person name="Sun W.H."/>
            <person name="Liu D.K."/>
            <person name="Li Y."/>
            <person name="Chen G.Z."/>
            <person name="Liu X.D."/>
            <person name="Liao X.Y."/>
            <person name="Jiang Y.T."/>
            <person name="Yu X."/>
            <person name="Hao Y."/>
            <person name="Huang J."/>
            <person name="Zhao X.W."/>
            <person name="Ke S."/>
            <person name="Chen Y.Y."/>
            <person name="Wu W.L."/>
            <person name="Hsu J.L."/>
            <person name="Lin Y.F."/>
            <person name="Huang M.D."/>
            <person name="Li C.Y."/>
            <person name="Huang L."/>
            <person name="Wang Z.W."/>
            <person name="Zhao X."/>
            <person name="Zhong W.Y."/>
            <person name="Peng D.H."/>
            <person name="Ahmad S."/>
            <person name="Lan S."/>
            <person name="Zhang J.S."/>
            <person name="Tsai W.C."/>
            <person name="Van de Peer Y."/>
            <person name="Liu Z.J."/>
        </authorList>
    </citation>
    <scope>NUCLEOTIDE SEQUENCE</scope>
    <source>
        <strain evidence="14">SCP</strain>
    </source>
</reference>
<sequence length="211" mass="23905">MGVIVAATVIPGILLLGVVVGYCLKRRRWWTRKLNRRGSANEYFRERRSGNETELPLFNLETVRHATNNFSASNVIGKGGYGPVYLGMLEEGQDVAVKRLSKTSIQGTEEFKNELTLIAKVQHRNLVRLLGCCIEGNEKMLIYEYMPNKSLDTFIFGDSRLRIIHRDLKASNVLLDKELQPKISDFGMARIFGGDQVEAKPRELLAHSMFC</sequence>
<evidence type="ECO:0000259" key="13">
    <source>
        <dbReference type="PROSITE" id="PS50011"/>
    </source>
</evidence>
<keyword evidence="12" id="KW-1133">Transmembrane helix</keyword>
<gene>
    <name evidence="14" type="ORF">QJS04_geneDACA019030</name>
</gene>
<keyword evidence="9" id="KW-0325">Glycoprotein</keyword>
<dbReference type="EMBL" id="JAUJYN010000011">
    <property type="protein sequence ID" value="KAK1261136.1"/>
    <property type="molecule type" value="Genomic_DNA"/>
</dbReference>
<dbReference type="PROSITE" id="PS00108">
    <property type="entry name" value="PROTEIN_KINASE_ST"/>
    <property type="match status" value="1"/>
</dbReference>
<comment type="caution">
    <text evidence="14">The sequence shown here is derived from an EMBL/GenBank/DDBJ whole genome shotgun (WGS) entry which is preliminary data.</text>
</comment>
<dbReference type="Pfam" id="PF07714">
    <property type="entry name" value="PK_Tyr_Ser-Thr"/>
    <property type="match status" value="1"/>
</dbReference>
<keyword evidence="2" id="KW-0723">Serine/threonine-protein kinase</keyword>
<evidence type="ECO:0000313" key="15">
    <source>
        <dbReference type="Proteomes" id="UP001179952"/>
    </source>
</evidence>
<dbReference type="Gene3D" id="1.10.510.10">
    <property type="entry name" value="Transferase(Phosphotransferase) domain 1"/>
    <property type="match status" value="1"/>
</dbReference>
<reference evidence="14" key="2">
    <citation type="submission" date="2023-06" db="EMBL/GenBank/DDBJ databases">
        <authorList>
            <person name="Ma L."/>
            <person name="Liu K.-W."/>
            <person name="Li Z."/>
            <person name="Hsiao Y.-Y."/>
            <person name="Qi Y."/>
            <person name="Fu T."/>
            <person name="Tang G."/>
            <person name="Zhang D."/>
            <person name="Sun W.-H."/>
            <person name="Liu D.-K."/>
            <person name="Li Y."/>
            <person name="Chen G.-Z."/>
            <person name="Liu X.-D."/>
            <person name="Liao X.-Y."/>
            <person name="Jiang Y.-T."/>
            <person name="Yu X."/>
            <person name="Hao Y."/>
            <person name="Huang J."/>
            <person name="Zhao X.-W."/>
            <person name="Ke S."/>
            <person name="Chen Y.-Y."/>
            <person name="Wu W.-L."/>
            <person name="Hsu J.-L."/>
            <person name="Lin Y.-F."/>
            <person name="Huang M.-D."/>
            <person name="Li C.-Y."/>
            <person name="Huang L."/>
            <person name="Wang Z.-W."/>
            <person name="Zhao X."/>
            <person name="Zhong W.-Y."/>
            <person name="Peng D.-H."/>
            <person name="Ahmad S."/>
            <person name="Lan S."/>
            <person name="Zhang J.-S."/>
            <person name="Tsai W.-C."/>
            <person name="Van De Peer Y."/>
            <person name="Liu Z.-J."/>
        </authorList>
    </citation>
    <scope>NUCLEOTIDE SEQUENCE</scope>
    <source>
        <strain evidence="14">SCP</strain>
        <tissue evidence="14">Leaves</tissue>
    </source>
</reference>
<proteinExistence type="predicted"/>
<keyword evidence="15" id="KW-1185">Reference proteome</keyword>
<dbReference type="GO" id="GO:0005886">
    <property type="term" value="C:plasma membrane"/>
    <property type="evidence" value="ECO:0007669"/>
    <property type="project" value="TreeGrafter"/>
</dbReference>
<dbReference type="InterPro" id="IPR008271">
    <property type="entry name" value="Ser/Thr_kinase_AS"/>
</dbReference>
<evidence type="ECO:0000256" key="6">
    <source>
        <dbReference type="ARBA" id="ARBA00022777"/>
    </source>
</evidence>
<feature type="domain" description="Protein kinase" evidence="13">
    <location>
        <begin position="70"/>
        <end position="211"/>
    </location>
</feature>
<evidence type="ECO:0000256" key="11">
    <source>
        <dbReference type="ARBA" id="ARBA00048679"/>
    </source>
</evidence>
<dbReference type="PROSITE" id="PS50011">
    <property type="entry name" value="PROTEIN_KINASE_DOM"/>
    <property type="match status" value="1"/>
</dbReference>
<evidence type="ECO:0000256" key="7">
    <source>
        <dbReference type="ARBA" id="ARBA00022840"/>
    </source>
</evidence>
<dbReference type="PANTHER" id="PTHR27002">
    <property type="entry name" value="RECEPTOR-LIKE SERINE/THREONINE-PROTEIN KINASE SD1-8"/>
    <property type="match status" value="1"/>
</dbReference>
<keyword evidence="7" id="KW-0067">ATP-binding</keyword>
<keyword evidence="8" id="KW-1015">Disulfide bond</keyword>
<protein>
    <recommendedName>
        <fullName evidence="1">non-specific serine/threonine protein kinase</fullName>
        <ecNumber evidence="1">2.7.11.1</ecNumber>
    </recommendedName>
</protein>
<keyword evidence="12" id="KW-0812">Transmembrane</keyword>
<dbReference type="FunFam" id="3.30.200.20:FF:000195">
    <property type="entry name" value="G-type lectin S-receptor-like serine/threonine-protein kinase"/>
    <property type="match status" value="1"/>
</dbReference>
<dbReference type="AlphaFoldDB" id="A0AAV9AA29"/>